<reference evidence="1" key="1">
    <citation type="journal article" date="2021" name="Mol. Ecol. Resour.">
        <title>Apolygus lucorum genome provides insights into omnivorousness and mesophyll feeding.</title>
        <authorList>
            <person name="Liu Y."/>
            <person name="Liu H."/>
            <person name="Wang H."/>
            <person name="Huang T."/>
            <person name="Liu B."/>
            <person name="Yang B."/>
            <person name="Yin L."/>
            <person name="Li B."/>
            <person name="Zhang Y."/>
            <person name="Zhang S."/>
            <person name="Jiang F."/>
            <person name="Zhang X."/>
            <person name="Ren Y."/>
            <person name="Wang B."/>
            <person name="Wang S."/>
            <person name="Lu Y."/>
            <person name="Wu K."/>
            <person name="Fan W."/>
            <person name="Wang G."/>
        </authorList>
    </citation>
    <scope>NUCLEOTIDE SEQUENCE</scope>
    <source>
        <strain evidence="1">12Hb</strain>
    </source>
</reference>
<comment type="caution">
    <text evidence="1">The sequence shown here is derived from an EMBL/GenBank/DDBJ whole genome shotgun (WGS) entry which is preliminary data.</text>
</comment>
<evidence type="ECO:0008006" key="3">
    <source>
        <dbReference type="Google" id="ProtNLM"/>
    </source>
</evidence>
<gene>
    <name evidence="1" type="ORF">GE061_007472</name>
</gene>
<accession>A0A6A4IQX7</accession>
<dbReference type="EMBL" id="WIXP02000015">
    <property type="protein sequence ID" value="KAF6199446.1"/>
    <property type="molecule type" value="Genomic_DNA"/>
</dbReference>
<evidence type="ECO:0000313" key="1">
    <source>
        <dbReference type="EMBL" id="KAF6199446.1"/>
    </source>
</evidence>
<dbReference type="Proteomes" id="UP000466442">
    <property type="component" value="Unassembled WGS sequence"/>
</dbReference>
<evidence type="ECO:0000313" key="2">
    <source>
        <dbReference type="Proteomes" id="UP000466442"/>
    </source>
</evidence>
<dbReference type="OrthoDB" id="6628868at2759"/>
<protein>
    <recommendedName>
        <fullName evidence="3">Reverse transcriptase domain-containing protein</fullName>
    </recommendedName>
</protein>
<proteinExistence type="predicted"/>
<name>A0A6A4IQX7_APOLU</name>
<sequence length="118" mass="14047">MVISEVVNDGIRLSVDGRLIEQVARFKYLGQWVSETWSLEGELRGRIEIARGAFNNMRSILCRRDLSFALRWRVVKCYIWSILLYGVETWTLKVKDINRPEAFEMWLIRRVLRILWTA</sequence>
<keyword evidence="2" id="KW-1185">Reference proteome</keyword>
<organism evidence="1 2">
    <name type="scientific">Apolygus lucorum</name>
    <name type="common">Small green plant bug</name>
    <name type="synonym">Lygocoris lucorum</name>
    <dbReference type="NCBI Taxonomy" id="248454"/>
    <lineage>
        <taxon>Eukaryota</taxon>
        <taxon>Metazoa</taxon>
        <taxon>Ecdysozoa</taxon>
        <taxon>Arthropoda</taxon>
        <taxon>Hexapoda</taxon>
        <taxon>Insecta</taxon>
        <taxon>Pterygota</taxon>
        <taxon>Neoptera</taxon>
        <taxon>Paraneoptera</taxon>
        <taxon>Hemiptera</taxon>
        <taxon>Heteroptera</taxon>
        <taxon>Panheteroptera</taxon>
        <taxon>Cimicomorpha</taxon>
        <taxon>Miridae</taxon>
        <taxon>Mirini</taxon>
        <taxon>Apolygus</taxon>
    </lineage>
</organism>
<dbReference type="AlphaFoldDB" id="A0A6A4IQX7"/>
<dbReference type="PANTHER" id="PTHR47027">
    <property type="entry name" value="REVERSE TRANSCRIPTASE DOMAIN-CONTAINING PROTEIN"/>
    <property type="match status" value="1"/>
</dbReference>
<dbReference type="PANTHER" id="PTHR47027:SF20">
    <property type="entry name" value="REVERSE TRANSCRIPTASE-LIKE PROTEIN WITH RNA-DIRECTED DNA POLYMERASE DOMAIN"/>
    <property type="match status" value="1"/>
</dbReference>